<dbReference type="InterPro" id="IPR014710">
    <property type="entry name" value="RmlC-like_jellyroll"/>
</dbReference>
<dbReference type="AlphaFoldDB" id="A0A9E2P088"/>
<dbReference type="PANTHER" id="PTHR11635">
    <property type="entry name" value="CAMP-DEPENDENT PROTEIN KINASE REGULATORY CHAIN"/>
    <property type="match status" value="1"/>
</dbReference>
<dbReference type="SUPFAM" id="SSF51206">
    <property type="entry name" value="cAMP-binding domain-like"/>
    <property type="match status" value="1"/>
</dbReference>
<dbReference type="GO" id="GO:0005952">
    <property type="term" value="C:cAMP-dependent protein kinase complex"/>
    <property type="evidence" value="ECO:0007669"/>
    <property type="project" value="InterPro"/>
</dbReference>
<proteinExistence type="predicted"/>
<dbReference type="PRINTS" id="PR00103">
    <property type="entry name" value="CAMPKINASE"/>
</dbReference>
<dbReference type="PANTHER" id="PTHR11635:SF152">
    <property type="entry name" value="CAMP-DEPENDENT PROTEIN KINASE TYPE I REGULATORY SUBUNIT-RELATED"/>
    <property type="match status" value="1"/>
</dbReference>
<organism evidence="2 3">
    <name type="scientific">Candidatus Treponema excrementipullorum</name>
    <dbReference type="NCBI Taxonomy" id="2838768"/>
    <lineage>
        <taxon>Bacteria</taxon>
        <taxon>Pseudomonadati</taxon>
        <taxon>Spirochaetota</taxon>
        <taxon>Spirochaetia</taxon>
        <taxon>Spirochaetales</taxon>
        <taxon>Treponemataceae</taxon>
        <taxon>Treponema</taxon>
    </lineage>
</organism>
<gene>
    <name evidence="2" type="ORF">IAA16_10945</name>
</gene>
<evidence type="ECO:0000313" key="3">
    <source>
        <dbReference type="Proteomes" id="UP000823914"/>
    </source>
</evidence>
<dbReference type="Proteomes" id="UP000823914">
    <property type="component" value="Unassembled WGS sequence"/>
</dbReference>
<evidence type="ECO:0000313" key="2">
    <source>
        <dbReference type="EMBL" id="MBU3851075.1"/>
    </source>
</evidence>
<sequence length="161" mass="18354">MSKIEIFSDFAELSEANIRRLNAVCQCLDQKEFKKSDVIIRKGDKGDELYILYDGAVQIKGKTPHDEEFAIIDLDHKQNVFFGELALIDQDRRSASVYAKTDCKTLSLSGTDFLNLCEQDSLLGYKVLFKIAKRLSGNLRRSTSETLAMYQALIDEVENRF</sequence>
<dbReference type="GO" id="GO:0005829">
    <property type="term" value="C:cytosol"/>
    <property type="evidence" value="ECO:0007669"/>
    <property type="project" value="TreeGrafter"/>
</dbReference>
<name>A0A9E2P088_9SPIR</name>
<evidence type="ECO:0000259" key="1">
    <source>
        <dbReference type="PROSITE" id="PS50042"/>
    </source>
</evidence>
<comment type="caution">
    <text evidence="2">The sequence shown here is derived from an EMBL/GenBank/DDBJ whole genome shotgun (WGS) entry which is preliminary data.</text>
</comment>
<accession>A0A9E2P088</accession>
<dbReference type="PROSITE" id="PS50042">
    <property type="entry name" value="CNMP_BINDING_3"/>
    <property type="match status" value="1"/>
</dbReference>
<dbReference type="EMBL" id="JAHLFV010000248">
    <property type="protein sequence ID" value="MBU3851075.1"/>
    <property type="molecule type" value="Genomic_DNA"/>
</dbReference>
<dbReference type="SMART" id="SM00100">
    <property type="entry name" value="cNMP"/>
    <property type="match status" value="1"/>
</dbReference>
<feature type="domain" description="Cyclic nucleotide-binding" evidence="1">
    <location>
        <begin position="12"/>
        <end position="116"/>
    </location>
</feature>
<dbReference type="PROSITE" id="PS00889">
    <property type="entry name" value="CNMP_BINDING_2"/>
    <property type="match status" value="1"/>
</dbReference>
<reference evidence="2" key="1">
    <citation type="journal article" date="2021" name="PeerJ">
        <title>Extensive microbial diversity within the chicken gut microbiome revealed by metagenomics and culture.</title>
        <authorList>
            <person name="Gilroy R."/>
            <person name="Ravi A."/>
            <person name="Getino M."/>
            <person name="Pursley I."/>
            <person name="Horton D.L."/>
            <person name="Alikhan N.F."/>
            <person name="Baker D."/>
            <person name="Gharbi K."/>
            <person name="Hall N."/>
            <person name="Watson M."/>
            <person name="Adriaenssens E.M."/>
            <person name="Foster-Nyarko E."/>
            <person name="Jarju S."/>
            <person name="Secka A."/>
            <person name="Antonio M."/>
            <person name="Oren A."/>
            <person name="Chaudhuri R.R."/>
            <person name="La Ragione R."/>
            <person name="Hildebrand F."/>
            <person name="Pallen M.J."/>
        </authorList>
    </citation>
    <scope>NUCLEOTIDE SEQUENCE</scope>
    <source>
        <strain evidence="2">Gambia15-2214</strain>
    </source>
</reference>
<reference evidence="2" key="2">
    <citation type="submission" date="2021-04" db="EMBL/GenBank/DDBJ databases">
        <authorList>
            <person name="Gilroy R."/>
        </authorList>
    </citation>
    <scope>NUCLEOTIDE SEQUENCE</scope>
    <source>
        <strain evidence="2">Gambia15-2214</strain>
    </source>
</reference>
<dbReference type="InterPro" id="IPR018488">
    <property type="entry name" value="cNMP-bd_CS"/>
</dbReference>
<dbReference type="PROSITE" id="PS00888">
    <property type="entry name" value="CNMP_BINDING_1"/>
    <property type="match status" value="1"/>
</dbReference>
<dbReference type="Gene3D" id="2.60.120.10">
    <property type="entry name" value="Jelly Rolls"/>
    <property type="match status" value="1"/>
</dbReference>
<dbReference type="Pfam" id="PF00027">
    <property type="entry name" value="cNMP_binding"/>
    <property type="match status" value="1"/>
</dbReference>
<dbReference type="InterPro" id="IPR050503">
    <property type="entry name" value="cAMP-dep_PK_reg_su-like"/>
</dbReference>
<dbReference type="InterPro" id="IPR018490">
    <property type="entry name" value="cNMP-bd_dom_sf"/>
</dbReference>
<dbReference type="InterPro" id="IPR000595">
    <property type="entry name" value="cNMP-bd_dom"/>
</dbReference>
<dbReference type="CDD" id="cd00038">
    <property type="entry name" value="CAP_ED"/>
    <property type="match status" value="1"/>
</dbReference>
<protein>
    <submittedName>
        <fullName evidence="2">Cyclic nucleotide-binding domain-containing protein</fullName>
    </submittedName>
</protein>